<dbReference type="Pfam" id="PF13738">
    <property type="entry name" value="Pyr_redox_3"/>
    <property type="match status" value="1"/>
</dbReference>
<proteinExistence type="predicted"/>
<dbReference type="InterPro" id="IPR036188">
    <property type="entry name" value="FAD/NAD-bd_sf"/>
</dbReference>
<dbReference type="SUPFAM" id="SSF51905">
    <property type="entry name" value="FAD/NAD(P)-binding domain"/>
    <property type="match status" value="2"/>
</dbReference>
<dbReference type="AlphaFoldDB" id="A0A8J2VT23"/>
<keyword evidence="1" id="KW-0560">Oxidoreductase</keyword>
<comment type="caution">
    <text evidence="3">The sequence shown here is derived from an EMBL/GenBank/DDBJ whole genome shotgun (WGS) entry which is preliminary data.</text>
</comment>
<name>A0A8J2VT23_9BACL</name>
<organism evidence="3 4">
    <name type="scientific">Pullulanibacillus camelliae</name>
    <dbReference type="NCBI Taxonomy" id="1707096"/>
    <lineage>
        <taxon>Bacteria</taxon>
        <taxon>Bacillati</taxon>
        <taxon>Bacillota</taxon>
        <taxon>Bacilli</taxon>
        <taxon>Bacillales</taxon>
        <taxon>Sporolactobacillaceae</taxon>
        <taxon>Pullulanibacillus</taxon>
    </lineage>
</organism>
<protein>
    <submittedName>
        <fullName evidence="3">Monooxygenase</fullName>
    </submittedName>
</protein>
<dbReference type="InterPro" id="IPR050982">
    <property type="entry name" value="Auxin_biosynth/cation_transpt"/>
</dbReference>
<dbReference type="GO" id="GO:0050660">
    <property type="term" value="F:flavin adenine dinucleotide binding"/>
    <property type="evidence" value="ECO:0007669"/>
    <property type="project" value="TreeGrafter"/>
</dbReference>
<keyword evidence="4" id="KW-1185">Reference proteome</keyword>
<evidence type="ECO:0000313" key="4">
    <source>
        <dbReference type="Proteomes" id="UP000628775"/>
    </source>
</evidence>
<dbReference type="PANTHER" id="PTHR43539">
    <property type="entry name" value="FLAVIN-BINDING MONOOXYGENASE-LIKE PROTEIN (AFU_ORTHOLOGUE AFUA_4G09220)"/>
    <property type="match status" value="1"/>
</dbReference>
<feature type="transmembrane region" description="Helical" evidence="2">
    <location>
        <begin position="7"/>
        <end position="26"/>
    </location>
</feature>
<dbReference type="Proteomes" id="UP000628775">
    <property type="component" value="Unassembled WGS sequence"/>
</dbReference>
<gene>
    <name evidence="3" type="ORF">GCM10011391_18460</name>
</gene>
<dbReference type="RefSeq" id="WP_188692589.1">
    <property type="nucleotide sequence ID" value="NZ_BMIR01000007.1"/>
</dbReference>
<dbReference type="EMBL" id="BMIR01000007">
    <property type="protein sequence ID" value="GGE39948.1"/>
    <property type="molecule type" value="Genomic_DNA"/>
</dbReference>
<evidence type="ECO:0000256" key="1">
    <source>
        <dbReference type="ARBA" id="ARBA00023002"/>
    </source>
</evidence>
<evidence type="ECO:0000256" key="2">
    <source>
        <dbReference type="SAM" id="Phobius"/>
    </source>
</evidence>
<keyword evidence="2" id="KW-0812">Transmembrane</keyword>
<reference evidence="3" key="1">
    <citation type="journal article" date="2014" name="Int. J. Syst. Evol. Microbiol.">
        <title>Complete genome sequence of Corynebacterium casei LMG S-19264T (=DSM 44701T), isolated from a smear-ripened cheese.</title>
        <authorList>
            <consortium name="US DOE Joint Genome Institute (JGI-PGF)"/>
            <person name="Walter F."/>
            <person name="Albersmeier A."/>
            <person name="Kalinowski J."/>
            <person name="Ruckert C."/>
        </authorList>
    </citation>
    <scope>NUCLEOTIDE SEQUENCE</scope>
    <source>
        <strain evidence="3">CGMCC 1.15371</strain>
    </source>
</reference>
<dbReference type="GO" id="GO:0004497">
    <property type="term" value="F:monooxygenase activity"/>
    <property type="evidence" value="ECO:0007669"/>
    <property type="project" value="UniProtKB-KW"/>
</dbReference>
<evidence type="ECO:0000313" key="3">
    <source>
        <dbReference type="EMBL" id="GGE39948.1"/>
    </source>
</evidence>
<keyword evidence="2" id="KW-0472">Membrane</keyword>
<accession>A0A8J2VT23</accession>
<keyword evidence="3" id="KW-0503">Monooxygenase</keyword>
<dbReference type="PANTHER" id="PTHR43539:SF89">
    <property type="entry name" value="NAD(P)-BINDING DOMAIN-CONTAINING PROTEIN"/>
    <property type="match status" value="1"/>
</dbReference>
<dbReference type="Gene3D" id="3.50.50.60">
    <property type="entry name" value="FAD/NAD(P)-binding domain"/>
    <property type="match status" value="2"/>
</dbReference>
<reference evidence="3" key="2">
    <citation type="submission" date="2020-09" db="EMBL/GenBank/DDBJ databases">
        <authorList>
            <person name="Sun Q."/>
            <person name="Zhou Y."/>
        </authorList>
    </citation>
    <scope>NUCLEOTIDE SEQUENCE</scope>
    <source>
        <strain evidence="3">CGMCC 1.15371</strain>
    </source>
</reference>
<keyword evidence="2" id="KW-1133">Transmembrane helix</keyword>
<sequence length="370" mass="41276">MKKQYDVIIVGAGASGIGLGILLKAMHCEFCILEKERIGASFFNWPDDMRFITPSFPCQGFGQTDLNAVAPKTSPAYTLNVEHPSGVDYAEYLELLHRHFNLPVMTGIEVKTVNKLENGGFTIETSSGTLQSSFVIWAAGQFHYPNLQPFPGAELGIHSSLVDSWDAIQGDDLMIIGGFESGMNAAYQLCKRGKQVTVIAKTSTWEMEESDPSRSLSPYTFSLIENLPEPELLHLVGHAQVTGIKWSSEKYQIMTEGGAHFSTRYRPIIATGFTGSTQLIQHLFSYGEHGEPLVDAYDESIKTPGLFLAGPELRHDDHIFCFIYKFRQRYPIIAEAIGEALNLDMSIIEEYRKQNFYLDDLSSCGERCQC</sequence>